<feature type="transmembrane region" description="Helical" evidence="6">
    <location>
        <begin position="289"/>
        <end position="309"/>
    </location>
</feature>
<keyword evidence="10" id="KW-1185">Reference proteome</keyword>
<dbReference type="GO" id="GO:0022857">
    <property type="term" value="F:transmembrane transporter activity"/>
    <property type="evidence" value="ECO:0007669"/>
    <property type="project" value="TreeGrafter"/>
</dbReference>
<feature type="transmembrane region" description="Helical" evidence="6">
    <location>
        <begin position="380"/>
        <end position="403"/>
    </location>
</feature>
<accession>A0A939JZ33</accession>
<evidence type="ECO:0000256" key="6">
    <source>
        <dbReference type="SAM" id="Phobius"/>
    </source>
</evidence>
<evidence type="ECO:0000256" key="3">
    <source>
        <dbReference type="ARBA" id="ARBA00022692"/>
    </source>
</evidence>
<evidence type="ECO:0000259" key="7">
    <source>
        <dbReference type="Pfam" id="PF02687"/>
    </source>
</evidence>
<feature type="domain" description="ABC3 transporter permease C-terminal" evidence="7">
    <location>
        <begin position="679"/>
        <end position="787"/>
    </location>
</feature>
<dbReference type="InterPro" id="IPR050250">
    <property type="entry name" value="Macrolide_Exporter_MacB"/>
</dbReference>
<evidence type="ECO:0000256" key="2">
    <source>
        <dbReference type="ARBA" id="ARBA00022475"/>
    </source>
</evidence>
<organism evidence="9 10">
    <name type="scientific">Fibrella aquatilis</name>
    <dbReference type="NCBI Taxonomy" id="2817059"/>
    <lineage>
        <taxon>Bacteria</taxon>
        <taxon>Pseudomonadati</taxon>
        <taxon>Bacteroidota</taxon>
        <taxon>Cytophagia</taxon>
        <taxon>Cytophagales</taxon>
        <taxon>Spirosomataceae</taxon>
        <taxon>Fibrella</taxon>
    </lineage>
</organism>
<comment type="caution">
    <text evidence="9">The sequence shown here is derived from an EMBL/GenBank/DDBJ whole genome shotgun (WGS) entry which is preliminary data.</text>
</comment>
<feature type="transmembrane region" description="Helical" evidence="6">
    <location>
        <begin position="760"/>
        <end position="780"/>
    </location>
</feature>
<comment type="subcellular location">
    <subcellularLocation>
        <location evidence="1">Cell membrane</location>
        <topology evidence="1">Multi-pass membrane protein</topology>
    </subcellularLocation>
</comment>
<keyword evidence="2" id="KW-1003">Cell membrane</keyword>
<reference evidence="9 10" key="1">
    <citation type="submission" date="2021-03" db="EMBL/GenBank/DDBJ databases">
        <title>Fibrella sp. HMF5036 genome sequencing and assembly.</title>
        <authorList>
            <person name="Kang H."/>
            <person name="Kim H."/>
            <person name="Bae S."/>
            <person name="Joh K."/>
        </authorList>
    </citation>
    <scope>NUCLEOTIDE SEQUENCE [LARGE SCALE GENOMIC DNA]</scope>
    <source>
        <strain evidence="9 10">HMF5036</strain>
    </source>
</reference>
<dbReference type="PANTHER" id="PTHR30572:SF18">
    <property type="entry name" value="ABC-TYPE MACROLIDE FAMILY EXPORT SYSTEM PERMEASE COMPONENT 2"/>
    <property type="match status" value="1"/>
</dbReference>
<evidence type="ECO:0000256" key="1">
    <source>
        <dbReference type="ARBA" id="ARBA00004651"/>
    </source>
</evidence>
<keyword evidence="5 6" id="KW-0472">Membrane</keyword>
<feature type="transmembrane region" description="Helical" evidence="6">
    <location>
        <begin position="432"/>
        <end position="451"/>
    </location>
</feature>
<protein>
    <submittedName>
        <fullName evidence="9">ABC transporter permease</fullName>
    </submittedName>
</protein>
<feature type="transmembrane region" description="Helical" evidence="6">
    <location>
        <begin position="20"/>
        <end position="41"/>
    </location>
</feature>
<feature type="transmembrane region" description="Helical" evidence="6">
    <location>
        <begin position="346"/>
        <end position="368"/>
    </location>
</feature>
<dbReference type="PANTHER" id="PTHR30572">
    <property type="entry name" value="MEMBRANE COMPONENT OF TRANSPORTER-RELATED"/>
    <property type="match status" value="1"/>
</dbReference>
<dbReference type="EMBL" id="JAFMYU010000035">
    <property type="protein sequence ID" value="MBO0934642.1"/>
    <property type="molecule type" value="Genomic_DNA"/>
</dbReference>
<feature type="domain" description="MacB-like periplasmic core" evidence="8">
    <location>
        <begin position="20"/>
        <end position="249"/>
    </location>
</feature>
<dbReference type="GO" id="GO:0005886">
    <property type="term" value="C:plasma membrane"/>
    <property type="evidence" value="ECO:0007669"/>
    <property type="project" value="UniProtKB-SubCell"/>
</dbReference>
<name>A0A939JZ33_9BACT</name>
<dbReference type="InterPro" id="IPR025857">
    <property type="entry name" value="MacB_PCD"/>
</dbReference>
<keyword evidence="4 6" id="KW-1133">Transmembrane helix</keyword>
<proteinExistence type="predicted"/>
<evidence type="ECO:0000259" key="8">
    <source>
        <dbReference type="Pfam" id="PF12704"/>
    </source>
</evidence>
<dbReference type="InterPro" id="IPR003838">
    <property type="entry name" value="ABC3_permease_C"/>
</dbReference>
<evidence type="ECO:0000313" key="9">
    <source>
        <dbReference type="EMBL" id="MBO0934642.1"/>
    </source>
</evidence>
<feature type="transmembrane region" description="Helical" evidence="6">
    <location>
        <begin position="679"/>
        <end position="700"/>
    </location>
</feature>
<dbReference type="Proteomes" id="UP000664795">
    <property type="component" value="Unassembled WGS sequence"/>
</dbReference>
<evidence type="ECO:0000256" key="4">
    <source>
        <dbReference type="ARBA" id="ARBA00022989"/>
    </source>
</evidence>
<dbReference type="Pfam" id="PF02687">
    <property type="entry name" value="FtsX"/>
    <property type="match status" value="2"/>
</dbReference>
<feature type="transmembrane region" description="Helical" evidence="6">
    <location>
        <begin position="712"/>
        <end position="740"/>
    </location>
</feature>
<dbReference type="Pfam" id="PF12704">
    <property type="entry name" value="MacB_PCD"/>
    <property type="match status" value="1"/>
</dbReference>
<feature type="domain" description="ABC3 transporter permease C-terminal" evidence="7">
    <location>
        <begin position="295"/>
        <end position="406"/>
    </location>
</feature>
<keyword evidence="3 6" id="KW-0812">Transmembrane</keyword>
<sequence>MLSNQLKLAWRNLLGQRSYTLLNILGLSVGLAGGLLIFLFIRHHLSVDRHHTKFDRIFRITTDLHLDDGSVEPYPEAPLPMAEVLRTDYPQVEQAAFLRMNRSLTVSVRRPGRTASTPFLEQESTALVEPQFFQIFDYQWLSGNPKTALTMPGSIVLTASWAKRYFGDAAPIGQVVKLDHTINATVTGVVADPANPTDTHVGLFISIATHRQFNPTYDAKDEWWNFSSTDRLYVTLKNSAQASQLDAAFPKLAKKQFGDMAKAYEFHTQPLADVHFDVTRVGGVIRRSLLVSLGLIGAFLVFIACINFTNLATAQAFRRSKEVGIRKTLGSSRKQLAGQFLLETGLIISVATGLAIVLTWVSLPLFGSWVRVPISFHPDLIICLFISALMLLVVVLAGGYPAFVLSGFVPAMSLRGTLTAATTGGYSIRKGLVVLQFVVCQALLVGSLIVLKQVRFMQQADLGFQPGNVLTINLPMAEKKSWSAFKDELNRYANIKSVTLQYRPPSSKVMNGGSLKFGAKMDWTPYPVRERLADADYLKTYNLKLLAGRNIVEGDSIREYVINETLLHKLGFRRPQDVLGKRMQYYLSAVPLPIVGVVRDFHQRSLHEPIGPCFIATYPAMYRQAGIRIAGQSSVRTLAHIRAVWQRLYPTDVFDYEWLTDNLAHFYQTETTLSTLTNAFSLLAMLICCLGLYGLVAFTVGQRTKEIGIRKVLGASVSGIVALLTRDFVKLVIVGIAIASPLAWWAMNSWLQSFAYRVEIGPWVFVLAGSLGTSIALLTISYQSISAALMDPVKSLRSE</sequence>
<dbReference type="RefSeq" id="WP_207338608.1">
    <property type="nucleotide sequence ID" value="NZ_JAFMYU010000035.1"/>
</dbReference>
<dbReference type="AlphaFoldDB" id="A0A939JZ33"/>
<evidence type="ECO:0000256" key="5">
    <source>
        <dbReference type="ARBA" id="ARBA00023136"/>
    </source>
</evidence>
<gene>
    <name evidence="9" type="ORF">J2I48_26775</name>
</gene>
<evidence type="ECO:0000313" key="10">
    <source>
        <dbReference type="Proteomes" id="UP000664795"/>
    </source>
</evidence>